<dbReference type="HOGENOM" id="CLU_011226_4_0_1"/>
<evidence type="ECO:0000259" key="1">
    <source>
        <dbReference type="Pfam" id="PF13409"/>
    </source>
</evidence>
<dbReference type="STRING" id="685588.A0A067TLM4"/>
<proteinExistence type="predicted"/>
<dbReference type="Proteomes" id="UP000027222">
    <property type="component" value="Unassembled WGS sequence"/>
</dbReference>
<dbReference type="Gene3D" id="1.20.1050.10">
    <property type="match status" value="1"/>
</dbReference>
<evidence type="ECO:0000313" key="4">
    <source>
        <dbReference type="Proteomes" id="UP000027222"/>
    </source>
</evidence>
<accession>A0A067TLM4</accession>
<protein>
    <submittedName>
        <fullName evidence="3">Uncharacterized protein</fullName>
    </submittedName>
</protein>
<keyword evidence="4" id="KW-1185">Reference proteome</keyword>
<sequence length="249" mass="28286">MTIIFYDIPSALPRIAWSPNTLKARYALNIKGIPYKTEWVEYPDIEPVAKKLGIPPTTKTSDGSAQYTLPAIYDPSTKTYVSDSRLIVDYLEKEYPDTPSLFPHNTAGLQLAFSHAFGPCLDALWDFILPVECLILNPRSAEYFRRTREAAYGKPLEDVIPKGDQAVIQWAKYKDGMGKLDAWYAQNGGKGPFLMGETLSWADVVVVSWTIWVRIIFGEDSQQWKDLSSWHGGRWNTLVENLKKYETVL</sequence>
<evidence type="ECO:0000313" key="3">
    <source>
        <dbReference type="EMBL" id="KDR83242.1"/>
    </source>
</evidence>
<dbReference type="Pfam" id="PF13409">
    <property type="entry name" value="GST_N_2"/>
    <property type="match status" value="1"/>
</dbReference>
<dbReference type="InterPro" id="IPR004045">
    <property type="entry name" value="Glutathione_S-Trfase_N"/>
</dbReference>
<dbReference type="SUPFAM" id="SSF52833">
    <property type="entry name" value="Thioredoxin-like"/>
    <property type="match status" value="1"/>
</dbReference>
<evidence type="ECO:0000259" key="2">
    <source>
        <dbReference type="Pfam" id="PF22041"/>
    </source>
</evidence>
<feature type="domain" description="GST N-terminal" evidence="1">
    <location>
        <begin position="17"/>
        <end position="93"/>
    </location>
</feature>
<dbReference type="OrthoDB" id="4951845at2759"/>
<dbReference type="SUPFAM" id="SSF47616">
    <property type="entry name" value="GST C-terminal domain-like"/>
    <property type="match status" value="1"/>
</dbReference>
<feature type="domain" description="Glutathione S-transferase UstS-like C-terminal" evidence="2">
    <location>
        <begin position="109"/>
        <end position="245"/>
    </location>
</feature>
<dbReference type="EMBL" id="KL142369">
    <property type="protein sequence ID" value="KDR83242.1"/>
    <property type="molecule type" value="Genomic_DNA"/>
</dbReference>
<dbReference type="InterPro" id="IPR036249">
    <property type="entry name" value="Thioredoxin-like_sf"/>
</dbReference>
<dbReference type="AlphaFoldDB" id="A0A067TLM4"/>
<organism evidence="3 4">
    <name type="scientific">Galerina marginata (strain CBS 339.88)</name>
    <dbReference type="NCBI Taxonomy" id="685588"/>
    <lineage>
        <taxon>Eukaryota</taxon>
        <taxon>Fungi</taxon>
        <taxon>Dikarya</taxon>
        <taxon>Basidiomycota</taxon>
        <taxon>Agaricomycotina</taxon>
        <taxon>Agaricomycetes</taxon>
        <taxon>Agaricomycetidae</taxon>
        <taxon>Agaricales</taxon>
        <taxon>Agaricineae</taxon>
        <taxon>Strophariaceae</taxon>
        <taxon>Galerina</taxon>
    </lineage>
</organism>
<dbReference type="InterPro" id="IPR036282">
    <property type="entry name" value="Glutathione-S-Trfase_C_sf"/>
</dbReference>
<gene>
    <name evidence="3" type="ORF">GALMADRAFT_239096</name>
</gene>
<dbReference type="InterPro" id="IPR054416">
    <property type="entry name" value="GST_UstS-like_C"/>
</dbReference>
<name>A0A067TLM4_GALM3</name>
<dbReference type="Pfam" id="PF22041">
    <property type="entry name" value="GST_C_7"/>
    <property type="match status" value="1"/>
</dbReference>
<dbReference type="Gene3D" id="3.40.30.10">
    <property type="entry name" value="Glutaredoxin"/>
    <property type="match status" value="1"/>
</dbReference>
<reference evidence="4" key="1">
    <citation type="journal article" date="2014" name="Proc. Natl. Acad. Sci. U.S.A.">
        <title>Extensive sampling of basidiomycete genomes demonstrates inadequacy of the white-rot/brown-rot paradigm for wood decay fungi.</title>
        <authorList>
            <person name="Riley R."/>
            <person name="Salamov A.A."/>
            <person name="Brown D.W."/>
            <person name="Nagy L.G."/>
            <person name="Floudas D."/>
            <person name="Held B.W."/>
            <person name="Levasseur A."/>
            <person name="Lombard V."/>
            <person name="Morin E."/>
            <person name="Otillar R."/>
            <person name="Lindquist E.A."/>
            <person name="Sun H."/>
            <person name="LaButti K.M."/>
            <person name="Schmutz J."/>
            <person name="Jabbour D."/>
            <person name="Luo H."/>
            <person name="Baker S.E."/>
            <person name="Pisabarro A.G."/>
            <person name="Walton J.D."/>
            <person name="Blanchette R.A."/>
            <person name="Henrissat B."/>
            <person name="Martin F."/>
            <person name="Cullen D."/>
            <person name="Hibbett D.S."/>
            <person name="Grigoriev I.V."/>
        </authorList>
    </citation>
    <scope>NUCLEOTIDE SEQUENCE [LARGE SCALE GENOMIC DNA]</scope>
    <source>
        <strain evidence="4">CBS 339.88</strain>
    </source>
</reference>